<evidence type="ECO:0000313" key="2">
    <source>
        <dbReference type="Proteomes" id="UP000436694"/>
    </source>
</evidence>
<protein>
    <submittedName>
        <fullName evidence="1">Uncharacterized protein</fullName>
    </submittedName>
</protein>
<accession>A0A844AL91</accession>
<dbReference type="Proteomes" id="UP000436694">
    <property type="component" value="Unassembled WGS sequence"/>
</dbReference>
<evidence type="ECO:0000313" key="1">
    <source>
        <dbReference type="EMBL" id="MQY42505.1"/>
    </source>
</evidence>
<proteinExistence type="predicted"/>
<sequence>MNGRGALRLLLALTMLVSVFLRPPGTMLVLDGDTITYELCTGGETMSVTVALDGDTQETLDLSCDFFAAQIAALPLLAPDVTPIDAAATQLAQTFAPSTPTAQIGWLSYSSRAPPFVS</sequence>
<comment type="caution">
    <text evidence="1">The sequence shown here is derived from an EMBL/GenBank/DDBJ whole genome shotgun (WGS) entry which is preliminary data.</text>
</comment>
<organism evidence="1 2">
    <name type="scientific">Tritonibacter aquimaris</name>
    <dbReference type="NCBI Taxonomy" id="2663379"/>
    <lineage>
        <taxon>Bacteria</taxon>
        <taxon>Pseudomonadati</taxon>
        <taxon>Pseudomonadota</taxon>
        <taxon>Alphaproteobacteria</taxon>
        <taxon>Rhodobacterales</taxon>
        <taxon>Paracoccaceae</taxon>
        <taxon>Tritonibacter</taxon>
    </lineage>
</organism>
<gene>
    <name evidence="1" type="ORF">GG681_07610</name>
</gene>
<dbReference type="EMBL" id="WIXK01000003">
    <property type="protein sequence ID" value="MQY42505.1"/>
    <property type="molecule type" value="Genomic_DNA"/>
</dbReference>
<dbReference type="AlphaFoldDB" id="A0A844AL91"/>
<reference evidence="1 2" key="1">
    <citation type="submission" date="2019-10" db="EMBL/GenBank/DDBJ databases">
        <title>Epibacterium sp. nov., isolated from seawater.</title>
        <authorList>
            <person name="Zhang X."/>
            <person name="Li N."/>
        </authorList>
    </citation>
    <scope>NUCLEOTIDE SEQUENCE [LARGE SCALE GENOMIC DNA]</scope>
    <source>
        <strain evidence="1 2">SM1969</strain>
    </source>
</reference>
<dbReference type="RefSeq" id="WP_153546725.1">
    <property type="nucleotide sequence ID" value="NZ_WIXK01000003.1"/>
</dbReference>
<keyword evidence="2" id="KW-1185">Reference proteome</keyword>
<name>A0A844AL91_9RHOB</name>